<feature type="compositionally biased region" description="Polar residues" evidence="1">
    <location>
        <begin position="225"/>
        <end position="241"/>
    </location>
</feature>
<gene>
    <name evidence="3" type="ORF">BOTBODRAFT_49100</name>
</gene>
<keyword evidence="4" id="KW-1185">Reference proteome</keyword>
<keyword evidence="2" id="KW-1133">Transmembrane helix</keyword>
<feature type="transmembrane region" description="Helical" evidence="2">
    <location>
        <begin position="254"/>
        <end position="271"/>
    </location>
</feature>
<keyword evidence="2" id="KW-0812">Transmembrane</keyword>
<feature type="region of interest" description="Disordered" evidence="1">
    <location>
        <begin position="224"/>
        <end position="250"/>
    </location>
</feature>
<protein>
    <submittedName>
        <fullName evidence="3">Uncharacterized protein</fullName>
    </submittedName>
</protein>
<organism evidence="3 4">
    <name type="scientific">Botryobasidium botryosum (strain FD-172 SS1)</name>
    <dbReference type="NCBI Taxonomy" id="930990"/>
    <lineage>
        <taxon>Eukaryota</taxon>
        <taxon>Fungi</taxon>
        <taxon>Dikarya</taxon>
        <taxon>Basidiomycota</taxon>
        <taxon>Agaricomycotina</taxon>
        <taxon>Agaricomycetes</taxon>
        <taxon>Cantharellales</taxon>
        <taxon>Botryobasidiaceae</taxon>
        <taxon>Botryobasidium</taxon>
    </lineage>
</organism>
<evidence type="ECO:0000256" key="2">
    <source>
        <dbReference type="SAM" id="Phobius"/>
    </source>
</evidence>
<proteinExistence type="predicted"/>
<reference evidence="4" key="1">
    <citation type="journal article" date="2014" name="Proc. Natl. Acad. Sci. U.S.A.">
        <title>Extensive sampling of basidiomycete genomes demonstrates inadequacy of the white-rot/brown-rot paradigm for wood decay fungi.</title>
        <authorList>
            <person name="Riley R."/>
            <person name="Salamov A.A."/>
            <person name="Brown D.W."/>
            <person name="Nagy L.G."/>
            <person name="Floudas D."/>
            <person name="Held B.W."/>
            <person name="Levasseur A."/>
            <person name="Lombard V."/>
            <person name="Morin E."/>
            <person name="Otillar R."/>
            <person name="Lindquist E.A."/>
            <person name="Sun H."/>
            <person name="LaButti K.M."/>
            <person name="Schmutz J."/>
            <person name="Jabbour D."/>
            <person name="Luo H."/>
            <person name="Baker S.E."/>
            <person name="Pisabarro A.G."/>
            <person name="Walton J.D."/>
            <person name="Blanchette R.A."/>
            <person name="Henrissat B."/>
            <person name="Martin F."/>
            <person name="Cullen D."/>
            <person name="Hibbett D.S."/>
            <person name="Grigoriev I.V."/>
        </authorList>
    </citation>
    <scope>NUCLEOTIDE SEQUENCE [LARGE SCALE GENOMIC DNA]</scope>
    <source>
        <strain evidence="4">FD-172 SS1</strain>
    </source>
</reference>
<feature type="transmembrane region" description="Helical" evidence="2">
    <location>
        <begin position="38"/>
        <end position="62"/>
    </location>
</feature>
<dbReference type="InParanoid" id="A0A067LUE9"/>
<evidence type="ECO:0000313" key="3">
    <source>
        <dbReference type="EMBL" id="KDQ06933.1"/>
    </source>
</evidence>
<dbReference type="EMBL" id="KL198119">
    <property type="protein sequence ID" value="KDQ06933.1"/>
    <property type="molecule type" value="Genomic_DNA"/>
</dbReference>
<feature type="transmembrane region" description="Helical" evidence="2">
    <location>
        <begin position="74"/>
        <end position="103"/>
    </location>
</feature>
<evidence type="ECO:0000256" key="1">
    <source>
        <dbReference type="SAM" id="MobiDB-lite"/>
    </source>
</evidence>
<evidence type="ECO:0000313" key="4">
    <source>
        <dbReference type="Proteomes" id="UP000027195"/>
    </source>
</evidence>
<keyword evidence="2" id="KW-0472">Membrane</keyword>
<dbReference type="Proteomes" id="UP000027195">
    <property type="component" value="Unassembled WGS sequence"/>
</dbReference>
<accession>A0A067LUE9</accession>
<dbReference type="AlphaFoldDB" id="A0A067LUE9"/>
<dbReference type="HOGENOM" id="CLU_483098_0_0_1"/>
<feature type="transmembrane region" description="Helical" evidence="2">
    <location>
        <begin position="523"/>
        <end position="546"/>
    </location>
</feature>
<sequence>MTEEVKPRTFTDTFLKANFSARQRLASKISSLFFVPPLWMEICFSLFMTAASIWLLAVWIPVRHGLIKPWDSGIAIGAVFTAWLLLGSYVLVWTSTSIALLLFTFHYGTHRHSTSEVTWKRKCSGIGSEPVWCYGVCDIPEWPSGPTNRVADCGNSYGRSTGLDDIPEGKEMMELGNGDTDSSTNTAHVPRPIPFGRWSKNFWKTSDGTLWPLVMFEALEKLETPPTSEAVSRTQQTNQQNHPRRRDPPTGLSVFRGAILIALAMTFVFYFEQVMFIDRYRRVHFARPVQMSYGDPSPENVFQKNYMPSGRNLSSAVNVTMLWAPNLPLQNTGKCNKTDVSIDSLPAYTAVNITCPLALELVSVDNETSAHEVIANTPNLDLRFPDLLVTFDYSALGPLPQQSLLSSFSASLWMSLTPGPADNLIKSVPGVTLINNVHLIGGYTQNIRVKSRRNNRLATFLGMFEEYDNSLDADIAIYGSNLDTALMRSNTSSILLFQPFDMSYYRIIQDIPGDSFLQGLSNLGGIFTTFTGIFTFVFGFSILAVLDSISPGLKGPRLGRGDSNTTIHPLTVTRID</sequence>
<name>A0A067LUE9_BOTB1</name>